<dbReference type="Proteomes" id="UP001153620">
    <property type="component" value="Chromosome 4"/>
</dbReference>
<dbReference type="InterPro" id="IPR027417">
    <property type="entry name" value="P-loop_NTPase"/>
</dbReference>
<dbReference type="EMBL" id="OU895880">
    <property type="protein sequence ID" value="CAG9811797.1"/>
    <property type="molecule type" value="Genomic_DNA"/>
</dbReference>
<accession>A0A9N9WZ14</accession>
<dbReference type="Gene3D" id="3.40.50.300">
    <property type="entry name" value="P-loop containing nucleotide triphosphate hydrolases"/>
    <property type="match status" value="1"/>
</dbReference>
<reference evidence="1" key="2">
    <citation type="submission" date="2022-10" db="EMBL/GenBank/DDBJ databases">
        <authorList>
            <consortium name="ENA_rothamsted_submissions"/>
            <consortium name="culmorum"/>
            <person name="King R."/>
        </authorList>
    </citation>
    <scope>NUCLEOTIDE SEQUENCE</scope>
</reference>
<name>A0A9N9WZ14_9DIPT</name>
<reference evidence="1" key="1">
    <citation type="submission" date="2022-01" db="EMBL/GenBank/DDBJ databases">
        <authorList>
            <person name="King R."/>
        </authorList>
    </citation>
    <scope>NUCLEOTIDE SEQUENCE</scope>
</reference>
<evidence type="ECO:0000313" key="2">
    <source>
        <dbReference type="Proteomes" id="UP001153620"/>
    </source>
</evidence>
<evidence type="ECO:0000313" key="1">
    <source>
        <dbReference type="EMBL" id="CAG9811797.1"/>
    </source>
</evidence>
<gene>
    <name evidence="1" type="ORF">CHIRRI_LOCUS14604</name>
</gene>
<protein>
    <recommendedName>
        <fullName evidence="3">NACHT domain-containing protein</fullName>
    </recommendedName>
</protein>
<evidence type="ECO:0008006" key="3">
    <source>
        <dbReference type="Google" id="ProtNLM"/>
    </source>
</evidence>
<dbReference type="SUPFAM" id="SSF52540">
    <property type="entry name" value="P-loop containing nucleoside triphosphate hydrolases"/>
    <property type="match status" value="1"/>
</dbReference>
<keyword evidence="2" id="KW-1185">Reference proteome</keyword>
<sequence>MELSSASSSATYSIQKLAFHDKVKFSTATFNANKFDNLCDLLKIEDFPFPEDFSSSSFNHDRLKNIVDERKKFHEAIKSDDKEEIVRFSEANPDLKIAYNLDNKSALYQAFILKKTKSYLQLKSLLFQTSEDEKIDDNLLPITLKSKEQATEQNINRALPHSKSSLLKIIEKSKIHNTNINEITRIEYQATFEKFYEEINDAKYGQLLIDVVSSCEKLKIFFDFESESTENLNLRDTKGTTGSTYHEKGEIFIGAKLTSNGIDRKEIIRGYLAHELCHYAMHLVYENSMKPFYENSKLKDDFEEIVKEFNHKLKDDVTSEYDDECEKIISNIYNLYEQKLFALELIVRVIQIYAFYKDNKVKLNYLRDKKYQSLFKFFENHVVPDLRIFYKNCSKYYDVRKLNEKSGLLKYIKSIKFESANKKPIVMIEKNKIFVVTTNQPKLFLLNAYKHWHPIGHTFFDTQNIVISPSIMDDDGKFTIYKEILEKYSNLNILIDCTNKNVTKIRRLIFNRSKHRFLFIVLKKNISDAFCLNYKVSSVSLNEHEFTKNGQQLMQQTKVDFNGNFVCSIYDLLQKNFNIEASKTNKPNEEVKEILEDIPEIINDQLLYSLMERSEISILKSCEEIDPSKNNHEQFTSAVKQEKCVLLSQVTDSKKMWMIKKIINQEENATRWTSYIETQQIINKLEPPDDDLEFSSLMTRKVLNHKSSLNEEMFTNFEKNGKILFLFDGLSSLAPKDATFLTKVNYTWNDLQQKHQIELIKAKIMFQNYSCSFYVLLKENSTTTEKKSIKQKKDNDILEEFSKIIDDRLLYFLLEPINISIATTLESEIEEENFDFLFQERELIGYKKENDRIKYSYNKLLPAIENEKYVLIADMAGSGKSWMMKTLANVLRKAYPKRWVTYVDLKQYIKVFNKKNKILDFASFMTEKILEAKDKFKEKMFTQFYKTNKIFVLFDGFDEIAPNYAEFVSELAKKFESNGGNQLWIATRDYFEIDLQKELELDVTYKLDDFKEADGINLIASKWVIKDFENKKFNKYAIENHKNFPKYQKIAQNLISKISMMSSRQIGLPQLFSVLADGFDNDNDSVQEFSHYSIFEKASDNYLLNFINDKGKVRQEIFCVSQDERLNLKRLHEVLAILSYYPDKIAFFGLDNEKKKSIDDKINAYGLVKKNSEYYYFLHETFREFFAARFIVISSSLKAIEEIHYELFLDFLTIQRFTIIRSFLNAGLFEKSVFKLNHIEEISKLLKGSENISYIFEDCHEYLEDLIISVLEKIDYDKRKNILFANIKEILETAKSYSNFQTFFLKSIKDEDLKPFVKNERLLHKVIQSNFEFEVFEILVNNIEDRFGKEFAKILFQPIEAREQWNDSIFCSLITSQVPSLEKIKKFLAFLKRFITIAEIDEMLHKIPSLGVLKNSNVLNKKEKLEIVLSAIKDFFYSENVPDKFTEFVVNTPVCILGIIEKFEKIQPDDFFWGLLLETFESPEGVKNFVMSDLLKDSDDIIMFRFGRMILNSVEFFRSFFSETQFREILKIENRVRTNILKISARHSESIEIYNSIWEFFKNEFGAEFYELIQAVNSIKADARNIFWFTSYRKDFDSFSFIIDKFEKDPIMSEKEIKNLLLQIDLTKQSFLYKAFEWATGTQEENEEFFKRIWEKIQIYFNSSEILEILQNNDIYGHNIILHACNSNTTTCRNSLKTIWNIILNFIKNEFKGELIDEETEENIAKCKALIETITQFEYEYILRKFKKDKNSDIKILDLSWVKTKNMLILNSSLDIFQEEVKKQNLFKNGSDLKALAFCEKLEIHKISWECCFEKLKDLEHLKNFLLQNSIYGDNFFHNLFYFNKSKEIVKFTLEKIQKKFEKSQIQDILSSKNIKNEKLLLSKFDVWICQELLIMLDPSFENKEDIIDIYPNLLLNAAESSSEYFKLIFKKIRLSLIHFDLENTSKLEDLILQTKSFTIKETILHKAVQSRDKNLLETVWKLIENYFKSRNSHESFKELVFKKTFHYEVPKDKIDCNILHFAAKYDQIDFHKILWKLLFNTFYDNLEELKNLIVEKSGPNNFINCLLVYNKIEIIKQFLDENLEYFKDCQIRAILAANEDHPLLKTAASSKDIKKLKLLWKTFKKYFKTLPERISFLKMIGNGGFNLVLESARCNAEIFNYVWEIVDELNDNSEEFRIKITEIIETIPNNERNIIHICIENEDKELLRVVWIKLESFYKSSNSVASFRKLILWRQPISLPITNNILHYASKLSNFDFHEMIWNLIFGCFEDLSQVQSLIVEANDVHHVSYVKRIVFQQNIELIEKILNVFIEKFDNQQMRSIFLHQCLEYGISLLIYSIQFYNIEILKKLLDFWKNLSKNNEEYLELFKTVNFEGNNILHTVIYNFMTPLYLENENMKTQIDIFDFFVEEIKKVSPEEVRKLMKASNNKHKNILQHAVRHSTEIELHECLWKNIENFIQDPSEISKLIDPADGDLSNVLANVVTHNDVNIVEFTWAKIEKYLGVECHQYLKRGLKNIEFTKGNISQNKIGWTKELMKKYKIEL</sequence>
<proteinExistence type="predicted"/>
<dbReference type="OrthoDB" id="6693298at2759"/>
<organism evidence="1 2">
    <name type="scientific">Chironomus riparius</name>
    <dbReference type="NCBI Taxonomy" id="315576"/>
    <lineage>
        <taxon>Eukaryota</taxon>
        <taxon>Metazoa</taxon>
        <taxon>Ecdysozoa</taxon>
        <taxon>Arthropoda</taxon>
        <taxon>Hexapoda</taxon>
        <taxon>Insecta</taxon>
        <taxon>Pterygota</taxon>
        <taxon>Neoptera</taxon>
        <taxon>Endopterygota</taxon>
        <taxon>Diptera</taxon>
        <taxon>Nematocera</taxon>
        <taxon>Chironomoidea</taxon>
        <taxon>Chironomidae</taxon>
        <taxon>Chironominae</taxon>
        <taxon>Chironomus</taxon>
    </lineage>
</organism>